<accession>A0AA85KBF8</accession>
<name>A0AA85KBF8_TRIRE</name>
<evidence type="ECO:0000256" key="2">
    <source>
        <dbReference type="SAM" id="MobiDB-lite"/>
    </source>
</evidence>
<evidence type="ECO:0000313" key="4">
    <source>
        <dbReference type="WBParaSite" id="TREG1_7440.1"/>
    </source>
</evidence>
<dbReference type="PANTHER" id="PTHR43157">
    <property type="entry name" value="PHOSPHATIDYLINOSITOL-GLYCAN BIOSYNTHESIS CLASS F PROTEIN-RELATED"/>
    <property type="match status" value="1"/>
</dbReference>
<proteinExistence type="predicted"/>
<dbReference type="SUPFAM" id="SSF51735">
    <property type="entry name" value="NAD(P)-binding Rossmann-fold domains"/>
    <property type="match status" value="1"/>
</dbReference>
<dbReference type="WBParaSite" id="TREG1_7440.1">
    <property type="protein sequence ID" value="TREG1_7440.1"/>
    <property type="gene ID" value="TREG1_7440"/>
</dbReference>
<dbReference type="Proteomes" id="UP000050795">
    <property type="component" value="Unassembled WGS sequence"/>
</dbReference>
<dbReference type="InterPro" id="IPR036291">
    <property type="entry name" value="NAD(P)-bd_dom_sf"/>
</dbReference>
<sequence>MFLLIIWGGRPLPPVRKPLTVKTALKAFGLFCTLTGGGLLGYKLFISIPSYNGPTRDMQNKTVLITQPCAKMSRELLHDLAKRGAHLILAHNQVDQCEEIRERLIRKYSVKSDSIECRRLEIDSLRSVRRLAASVLADFQSLDCAILQSPSCVTSIIAGKRRFTHDGFEYELGANYFATYLLSRLLIDRLNASDGRLIFVIDTQAADIAQESAVCIPGTSEVTIPLENLNWENDEAYTPKNSFQRSQWFLSMFADELARRNSTKGPPSILVSNPRISRNAPPAMDTNAGPFRRVFYKIGDFSRVCPSVVDLTGEGSQKDGLNVVRAPVYQDLRLVIPSKQNDATVEKRRNASQILWDVTEKWTRLDTHPTALPLPKKNVKEVTKIHTIQSASAVHV</sequence>
<keyword evidence="1" id="KW-0560">Oxidoreductase</keyword>
<reference evidence="3" key="1">
    <citation type="submission" date="2022-06" db="EMBL/GenBank/DDBJ databases">
        <authorList>
            <person name="Berger JAMES D."/>
            <person name="Berger JAMES D."/>
        </authorList>
    </citation>
    <scope>NUCLEOTIDE SEQUENCE [LARGE SCALE GENOMIC DNA]</scope>
</reference>
<evidence type="ECO:0000256" key="1">
    <source>
        <dbReference type="ARBA" id="ARBA00023002"/>
    </source>
</evidence>
<dbReference type="AlphaFoldDB" id="A0AA85KBF8"/>
<organism evidence="3 4">
    <name type="scientific">Trichobilharzia regenti</name>
    <name type="common">Nasal bird schistosome</name>
    <dbReference type="NCBI Taxonomy" id="157069"/>
    <lineage>
        <taxon>Eukaryota</taxon>
        <taxon>Metazoa</taxon>
        <taxon>Spiralia</taxon>
        <taxon>Lophotrochozoa</taxon>
        <taxon>Platyhelminthes</taxon>
        <taxon>Trematoda</taxon>
        <taxon>Digenea</taxon>
        <taxon>Strigeidida</taxon>
        <taxon>Schistosomatoidea</taxon>
        <taxon>Schistosomatidae</taxon>
        <taxon>Trichobilharzia</taxon>
    </lineage>
</organism>
<dbReference type="PANTHER" id="PTHR43157:SF31">
    <property type="entry name" value="PHOSPHATIDYLINOSITOL-GLYCAN BIOSYNTHESIS CLASS F PROTEIN"/>
    <property type="match status" value="1"/>
</dbReference>
<feature type="region of interest" description="Disordered" evidence="2">
    <location>
        <begin position="264"/>
        <end position="284"/>
    </location>
</feature>
<dbReference type="Gene3D" id="3.40.50.720">
    <property type="entry name" value="NAD(P)-binding Rossmann-like Domain"/>
    <property type="match status" value="1"/>
</dbReference>
<dbReference type="GO" id="GO:0016491">
    <property type="term" value="F:oxidoreductase activity"/>
    <property type="evidence" value="ECO:0007669"/>
    <property type="project" value="UniProtKB-KW"/>
</dbReference>
<evidence type="ECO:0000313" key="3">
    <source>
        <dbReference type="Proteomes" id="UP000050795"/>
    </source>
</evidence>
<keyword evidence="3" id="KW-1185">Reference proteome</keyword>
<reference evidence="4" key="2">
    <citation type="submission" date="2023-11" db="UniProtKB">
        <authorList>
            <consortium name="WormBaseParasite"/>
        </authorList>
    </citation>
    <scope>IDENTIFICATION</scope>
</reference>
<protein>
    <submittedName>
        <fullName evidence="4">Uncharacterized protein</fullName>
    </submittedName>
</protein>